<evidence type="ECO:0000313" key="4">
    <source>
        <dbReference type="Proteomes" id="UP000297910"/>
    </source>
</evidence>
<dbReference type="EMBL" id="PQXI01000031">
    <property type="protein sequence ID" value="TGO28151.1"/>
    <property type="molecule type" value="Genomic_DNA"/>
</dbReference>
<keyword evidence="4" id="KW-1185">Reference proteome</keyword>
<dbReference type="AlphaFoldDB" id="A0A4Z1G2B7"/>
<name>A0A4Z1G2B7_9HELO</name>
<protein>
    <recommendedName>
        <fullName evidence="2">Single-strand DNA deaminase toxin A-like C-terminal domain-containing protein</fullName>
    </recommendedName>
</protein>
<dbReference type="Pfam" id="PF24120">
    <property type="entry name" value="SsdA_C"/>
    <property type="match status" value="1"/>
</dbReference>
<evidence type="ECO:0000256" key="1">
    <source>
        <dbReference type="SAM" id="MobiDB-lite"/>
    </source>
</evidence>
<organism evidence="3 4">
    <name type="scientific">Botrytis paeoniae</name>
    <dbReference type="NCBI Taxonomy" id="278948"/>
    <lineage>
        <taxon>Eukaryota</taxon>
        <taxon>Fungi</taxon>
        <taxon>Dikarya</taxon>
        <taxon>Ascomycota</taxon>
        <taxon>Pezizomycotina</taxon>
        <taxon>Leotiomycetes</taxon>
        <taxon>Helotiales</taxon>
        <taxon>Sclerotiniaceae</taxon>
        <taxon>Botrytis</taxon>
    </lineage>
</organism>
<comment type="caution">
    <text evidence="3">The sequence shown here is derived from an EMBL/GenBank/DDBJ whole genome shotgun (WGS) entry which is preliminary data.</text>
</comment>
<dbReference type="Proteomes" id="UP000297910">
    <property type="component" value="Unassembled WGS sequence"/>
</dbReference>
<gene>
    <name evidence="3" type="ORF">BPAE_0031g00160</name>
</gene>
<sequence>MTETLSARLKYLSELRKEAALEKLRKAQEDVKSRQSQTEPNNVLVVQEQNPNEAHGSLVKDVSATHYRENNGSKSANGSENMTNDCDDLTGKFAKVKLGPTEKTPEEIWKELTTNPKNLKDLKLDRYRSLDVTPDPSWFESILSKLDSVLEKTADRAQLKGGNEDLPIERRNDILKILMQGALELGSYILDSPEVAGKLAAQRDVRNEDPRNVVTSIGTATDNLTEENAIFESTLCDNCPRAPAPYRAVKVLEETTQDSRERSIYLYYTIDLYKRVHSFHLEKYEVKSCKKTVACLYVPIKSPPPTRRPANFDASKARVINAISGWVPVSLTTRCPDPFIQNNIWTKRVMEMCKTIGYELQRSQNDQGNPGKYNACHAEKQIIAYWIHNYIAKLPSRSQITNWAKKCELPIRPEYYEGLFIVVSNPLCDCCERFLNHVAIYYTISFTVYCQDDAVKSLQRDD</sequence>
<evidence type="ECO:0000259" key="2">
    <source>
        <dbReference type="Pfam" id="PF24120"/>
    </source>
</evidence>
<feature type="domain" description="Single-strand DNA deaminase toxin A-like C-terminal" evidence="2">
    <location>
        <begin position="321"/>
        <end position="383"/>
    </location>
</feature>
<dbReference type="InterPro" id="IPR057517">
    <property type="entry name" value="SsdA-like_C"/>
</dbReference>
<accession>A0A4Z1G2B7</accession>
<reference evidence="3 4" key="1">
    <citation type="submission" date="2017-12" db="EMBL/GenBank/DDBJ databases">
        <title>Comparative genomics of Botrytis spp.</title>
        <authorList>
            <person name="Valero-Jimenez C.A."/>
            <person name="Tapia P."/>
            <person name="Veloso J."/>
            <person name="Silva-Moreno E."/>
            <person name="Staats M."/>
            <person name="Valdes J.H."/>
            <person name="Van Kan J.A.L."/>
        </authorList>
    </citation>
    <scope>NUCLEOTIDE SEQUENCE [LARGE SCALE GENOMIC DNA]</scope>
    <source>
        <strain evidence="3 4">Bp0003</strain>
    </source>
</reference>
<feature type="compositionally biased region" description="Polar residues" evidence="1">
    <location>
        <begin position="72"/>
        <end position="84"/>
    </location>
</feature>
<feature type="region of interest" description="Disordered" evidence="1">
    <location>
        <begin position="25"/>
        <end position="86"/>
    </location>
</feature>
<proteinExistence type="predicted"/>
<evidence type="ECO:0000313" key="3">
    <source>
        <dbReference type="EMBL" id="TGO28151.1"/>
    </source>
</evidence>